<keyword evidence="2" id="KW-1185">Reference proteome</keyword>
<protein>
    <submittedName>
        <fullName evidence="1">Uncharacterized protein</fullName>
    </submittedName>
</protein>
<dbReference type="Proteomes" id="UP000548476">
    <property type="component" value="Unassembled WGS sequence"/>
</dbReference>
<comment type="caution">
    <text evidence="1">The sequence shown here is derived from an EMBL/GenBank/DDBJ whole genome shotgun (WGS) entry which is preliminary data.</text>
</comment>
<name>A0A841FM95_9ACTN</name>
<reference evidence="1 2" key="1">
    <citation type="submission" date="2020-08" db="EMBL/GenBank/DDBJ databases">
        <title>Genomic Encyclopedia of Type Strains, Phase IV (KMG-IV): sequencing the most valuable type-strain genomes for metagenomic binning, comparative biology and taxonomic classification.</title>
        <authorList>
            <person name="Goeker M."/>
        </authorList>
    </citation>
    <scope>NUCLEOTIDE SEQUENCE [LARGE SCALE GENOMIC DNA]</scope>
    <source>
        <strain evidence="1 2">YIM 65646</strain>
    </source>
</reference>
<organism evidence="1 2">
    <name type="scientific">Phytomonospora endophytica</name>
    <dbReference type="NCBI Taxonomy" id="714109"/>
    <lineage>
        <taxon>Bacteria</taxon>
        <taxon>Bacillati</taxon>
        <taxon>Actinomycetota</taxon>
        <taxon>Actinomycetes</taxon>
        <taxon>Micromonosporales</taxon>
        <taxon>Micromonosporaceae</taxon>
        <taxon>Phytomonospora</taxon>
    </lineage>
</organism>
<accession>A0A841FM95</accession>
<dbReference type="AlphaFoldDB" id="A0A841FM95"/>
<sequence length="67" mass="7421">MFGADERGGDHRPARVLQLVRYLHDPDGVDRDGEDVPDPLGWHLDRAVLDFLAATGAELDVDEYAFG</sequence>
<dbReference type="RefSeq" id="WP_184787938.1">
    <property type="nucleotide sequence ID" value="NZ_BONT01000090.1"/>
</dbReference>
<evidence type="ECO:0000313" key="1">
    <source>
        <dbReference type="EMBL" id="MBB6034918.1"/>
    </source>
</evidence>
<proteinExistence type="predicted"/>
<gene>
    <name evidence="1" type="ORF">HNR73_002772</name>
</gene>
<dbReference type="EMBL" id="JACHGT010000005">
    <property type="protein sequence ID" value="MBB6034918.1"/>
    <property type="molecule type" value="Genomic_DNA"/>
</dbReference>
<evidence type="ECO:0000313" key="2">
    <source>
        <dbReference type="Proteomes" id="UP000548476"/>
    </source>
</evidence>